<organism evidence="2 3">
    <name type="scientific">Candidatus Roizmanbacteria bacterium RIFCSPLOWO2_02_FULL_38_10</name>
    <dbReference type="NCBI Taxonomy" id="1802074"/>
    <lineage>
        <taxon>Bacteria</taxon>
        <taxon>Candidatus Roizmaniibacteriota</taxon>
    </lineage>
</organism>
<feature type="transmembrane region" description="Helical" evidence="1">
    <location>
        <begin position="186"/>
        <end position="206"/>
    </location>
</feature>
<evidence type="ECO:0000256" key="1">
    <source>
        <dbReference type="SAM" id="Phobius"/>
    </source>
</evidence>
<evidence type="ECO:0000313" key="3">
    <source>
        <dbReference type="Proteomes" id="UP000176376"/>
    </source>
</evidence>
<evidence type="ECO:0008006" key="4">
    <source>
        <dbReference type="Google" id="ProtNLM"/>
    </source>
</evidence>
<feature type="transmembrane region" description="Helical" evidence="1">
    <location>
        <begin position="212"/>
        <end position="230"/>
    </location>
</feature>
<name>A0A1F7JPB6_9BACT</name>
<reference evidence="2 3" key="1">
    <citation type="journal article" date="2016" name="Nat. Commun.">
        <title>Thousands of microbial genomes shed light on interconnected biogeochemical processes in an aquifer system.</title>
        <authorList>
            <person name="Anantharaman K."/>
            <person name="Brown C.T."/>
            <person name="Hug L.A."/>
            <person name="Sharon I."/>
            <person name="Castelle C.J."/>
            <person name="Probst A.J."/>
            <person name="Thomas B.C."/>
            <person name="Singh A."/>
            <person name="Wilkins M.J."/>
            <person name="Karaoz U."/>
            <person name="Brodie E.L."/>
            <person name="Williams K.H."/>
            <person name="Hubbard S.S."/>
            <person name="Banfield J.F."/>
        </authorList>
    </citation>
    <scope>NUCLEOTIDE SEQUENCE [LARGE SCALE GENOMIC DNA]</scope>
</reference>
<dbReference type="Proteomes" id="UP000176376">
    <property type="component" value="Unassembled WGS sequence"/>
</dbReference>
<dbReference type="EMBL" id="MGAY01000001">
    <property type="protein sequence ID" value="OGK57478.1"/>
    <property type="molecule type" value="Genomic_DNA"/>
</dbReference>
<feature type="transmembrane region" description="Helical" evidence="1">
    <location>
        <begin position="35"/>
        <end position="56"/>
    </location>
</feature>
<evidence type="ECO:0000313" key="2">
    <source>
        <dbReference type="EMBL" id="OGK57478.1"/>
    </source>
</evidence>
<dbReference type="AlphaFoldDB" id="A0A1F7JPB6"/>
<gene>
    <name evidence="2" type="ORF">A3J15_01150</name>
</gene>
<sequence length="290" mass="33480">MNKLKTFWQALAGTFTSITYYKKVIKAPLSFSFKFYFFFFFVFSIIVTAVIGAKILRPVSDAFHKVPSQIVNTYPSELVITIKNGQAQTNVPEPYFIKPDQLQPLFDENKKDDMPDDVKKENLLVIDTQATLEDVDNYDTLVLLTKNYLITKRSNGRLDVTSLEKVPNIVINREFIRNIGDKFSGILQYLLPMMILLVFIAIFIFFSLWNLIYLAFLSIILWIISKLLSFTITFGKLYQIGLHLIVVTTTLFAVLDRFINLQIPFFQSIIYIAFGSVILHKIKPDVNKKK</sequence>
<accession>A0A1F7JPB6</accession>
<keyword evidence="1" id="KW-1133">Transmembrane helix</keyword>
<comment type="caution">
    <text evidence="2">The sequence shown here is derived from an EMBL/GenBank/DDBJ whole genome shotgun (WGS) entry which is preliminary data.</text>
</comment>
<keyword evidence="1" id="KW-0812">Transmembrane</keyword>
<proteinExistence type="predicted"/>
<keyword evidence="1" id="KW-0472">Membrane</keyword>
<dbReference type="Pfam" id="PF06691">
    <property type="entry name" value="DUF1189"/>
    <property type="match status" value="1"/>
</dbReference>
<protein>
    <recommendedName>
        <fullName evidence="4">DUF1189 domain-containing protein</fullName>
    </recommendedName>
</protein>
<dbReference type="InterPro" id="IPR009574">
    <property type="entry name" value="DUF1189"/>
</dbReference>
<feature type="transmembrane region" description="Helical" evidence="1">
    <location>
        <begin position="261"/>
        <end position="280"/>
    </location>
</feature>